<feature type="compositionally biased region" description="Basic residues" evidence="1">
    <location>
        <begin position="17"/>
        <end position="26"/>
    </location>
</feature>
<evidence type="ECO:0000256" key="1">
    <source>
        <dbReference type="SAM" id="MobiDB-lite"/>
    </source>
</evidence>
<reference evidence="2" key="1">
    <citation type="submission" date="2021-05" db="EMBL/GenBank/DDBJ databases">
        <authorList>
            <person name="Alioto T."/>
            <person name="Alioto T."/>
            <person name="Gomez Garrido J."/>
        </authorList>
    </citation>
    <scope>NUCLEOTIDE SEQUENCE</scope>
</reference>
<name>A0A8D9BR13_9HEMI</name>
<dbReference type="EMBL" id="HBUF01655440">
    <property type="protein sequence ID" value="CAG6787674.1"/>
    <property type="molecule type" value="Transcribed_RNA"/>
</dbReference>
<feature type="region of interest" description="Disordered" evidence="1">
    <location>
        <begin position="1"/>
        <end position="42"/>
    </location>
</feature>
<organism evidence="2">
    <name type="scientific">Cacopsylla melanoneura</name>
    <dbReference type="NCBI Taxonomy" id="428564"/>
    <lineage>
        <taxon>Eukaryota</taxon>
        <taxon>Metazoa</taxon>
        <taxon>Ecdysozoa</taxon>
        <taxon>Arthropoda</taxon>
        <taxon>Hexapoda</taxon>
        <taxon>Insecta</taxon>
        <taxon>Pterygota</taxon>
        <taxon>Neoptera</taxon>
        <taxon>Paraneoptera</taxon>
        <taxon>Hemiptera</taxon>
        <taxon>Sternorrhyncha</taxon>
        <taxon>Psylloidea</taxon>
        <taxon>Psyllidae</taxon>
        <taxon>Psyllinae</taxon>
        <taxon>Cacopsylla</taxon>
    </lineage>
</organism>
<proteinExistence type="predicted"/>
<dbReference type="AlphaFoldDB" id="A0A8D9BR13"/>
<evidence type="ECO:0000313" key="2">
    <source>
        <dbReference type="EMBL" id="CAG6787674.1"/>
    </source>
</evidence>
<protein>
    <submittedName>
        <fullName evidence="2">Uncharacterized protein</fullName>
    </submittedName>
</protein>
<sequence length="104" mass="11700">MKNLSMSSKQHLENGHGKRPMKRKRKMEAAKENLGVGLQKTLPTTRLRMMEVQMEVTVGVGRPRMEVTVQQNLTQVAATKDIQEKASLGLQKMAVTKVGKSRLR</sequence>
<accession>A0A8D9BR13</accession>